<organism evidence="1 2">
    <name type="scientific">Roseisalinus antarcticus</name>
    <dbReference type="NCBI Taxonomy" id="254357"/>
    <lineage>
        <taxon>Bacteria</taxon>
        <taxon>Pseudomonadati</taxon>
        <taxon>Pseudomonadota</taxon>
        <taxon>Alphaproteobacteria</taxon>
        <taxon>Rhodobacterales</taxon>
        <taxon>Roseobacteraceae</taxon>
        <taxon>Roseisalinus</taxon>
    </lineage>
</organism>
<dbReference type="RefSeq" id="WP_085877902.1">
    <property type="nucleotide sequence ID" value="NZ_FWFZ01000003.1"/>
</dbReference>
<gene>
    <name evidence="1" type="ORF">ROA7023_01001</name>
</gene>
<dbReference type="OrthoDB" id="3562306at2"/>
<sequence>MDTRSTIATRRDAVWLTPDSGDFETFRTLMAGAETPDLPLSDGQAQGIPLYDGARVRAAAPRIDDRRDLMAEWTSVLAEGPGIVIVKNAMSDLEALDRATEVFETLIAEEKAAGAGAGDHFAKPGANDRVWNAAEKHCLADPAGFARYYASDAIAMASEAWLGQGYQVTAQVNRVNPGGTAQTAHRDYHLGFMSPAQMAGFPSHVHGISPVLTLQGAVAHCDMSLESGPTLFLPHSQTFFEGYLAFSRLEFQAYFADHHVQVPLAKGDAVFFNPAVMHGAGTNSTADIRRLANLLQISSAFGRAMESLNRDAMCAALYPALLETMAQGTLTETELSNVIRASAEGYAFPTDLDRDPPVNGLAPQTQAELMQAMLAERQPTEKAREMLITQAARRKT</sequence>
<dbReference type="InterPro" id="IPR047128">
    <property type="entry name" value="PhyH"/>
</dbReference>
<name>A0A1Y5S334_9RHOB</name>
<dbReference type="EMBL" id="FWFZ01000003">
    <property type="protein sequence ID" value="SLN28937.1"/>
    <property type="molecule type" value="Genomic_DNA"/>
</dbReference>
<dbReference type="InterPro" id="IPR008775">
    <property type="entry name" value="Phytyl_CoA_dOase-like"/>
</dbReference>
<accession>A0A1Y5S334</accession>
<proteinExistence type="predicted"/>
<evidence type="ECO:0000313" key="1">
    <source>
        <dbReference type="EMBL" id="SLN28937.1"/>
    </source>
</evidence>
<protein>
    <submittedName>
        <fullName evidence="1">Phytanoyl-CoA dioxygenase (PhyH)</fullName>
    </submittedName>
</protein>
<dbReference type="GO" id="GO:0001561">
    <property type="term" value="P:fatty acid alpha-oxidation"/>
    <property type="evidence" value="ECO:0007669"/>
    <property type="project" value="InterPro"/>
</dbReference>
<dbReference type="Pfam" id="PF05721">
    <property type="entry name" value="PhyH"/>
    <property type="match status" value="1"/>
</dbReference>
<dbReference type="PANTHER" id="PTHR21308:SF8">
    <property type="entry name" value="PHYTANOYL-COA DIOXYGENASE FAMILY PROTEIN (AFU_ORTHOLOGUE AFUA_2G09620)"/>
    <property type="match status" value="1"/>
</dbReference>
<dbReference type="SUPFAM" id="SSF51197">
    <property type="entry name" value="Clavaminate synthase-like"/>
    <property type="match status" value="1"/>
</dbReference>
<dbReference type="Gene3D" id="2.60.120.620">
    <property type="entry name" value="q2cbj1_9rhob like domain"/>
    <property type="match status" value="1"/>
</dbReference>
<keyword evidence="1" id="KW-0560">Oxidoreductase</keyword>
<dbReference type="Proteomes" id="UP000193900">
    <property type="component" value="Unassembled WGS sequence"/>
</dbReference>
<reference evidence="1 2" key="1">
    <citation type="submission" date="2017-03" db="EMBL/GenBank/DDBJ databases">
        <authorList>
            <person name="Afonso C.L."/>
            <person name="Miller P.J."/>
            <person name="Scott M.A."/>
            <person name="Spackman E."/>
            <person name="Goraichik I."/>
            <person name="Dimitrov K.M."/>
            <person name="Suarez D.L."/>
            <person name="Swayne D.E."/>
        </authorList>
    </citation>
    <scope>NUCLEOTIDE SEQUENCE [LARGE SCALE GENOMIC DNA]</scope>
    <source>
        <strain evidence="1 2">CECT 7023</strain>
    </source>
</reference>
<keyword evidence="2" id="KW-1185">Reference proteome</keyword>
<evidence type="ECO:0000313" key="2">
    <source>
        <dbReference type="Proteomes" id="UP000193900"/>
    </source>
</evidence>
<dbReference type="PANTHER" id="PTHR21308">
    <property type="entry name" value="PHYTANOYL-COA ALPHA-HYDROXYLASE"/>
    <property type="match status" value="1"/>
</dbReference>
<keyword evidence="1" id="KW-0223">Dioxygenase</keyword>
<dbReference type="GO" id="GO:0048244">
    <property type="term" value="F:phytanoyl-CoA dioxygenase activity"/>
    <property type="evidence" value="ECO:0007669"/>
    <property type="project" value="InterPro"/>
</dbReference>
<dbReference type="AlphaFoldDB" id="A0A1Y5S334"/>